<gene>
    <name evidence="8" type="primary">LOC115755403</name>
</gene>
<dbReference type="PANTHER" id="PTHR32009:SF39">
    <property type="entry name" value="TIR DOMAIN-CONTAINING PROTEIN"/>
    <property type="match status" value="1"/>
</dbReference>
<dbReference type="Pfam" id="PF01582">
    <property type="entry name" value="TIR"/>
    <property type="match status" value="4"/>
</dbReference>
<organism evidence="7 8">
    <name type="scientific">Rhodamnia argentea</name>
    <dbReference type="NCBI Taxonomy" id="178133"/>
    <lineage>
        <taxon>Eukaryota</taxon>
        <taxon>Viridiplantae</taxon>
        <taxon>Streptophyta</taxon>
        <taxon>Embryophyta</taxon>
        <taxon>Tracheophyta</taxon>
        <taxon>Spermatophyta</taxon>
        <taxon>Magnoliopsida</taxon>
        <taxon>eudicotyledons</taxon>
        <taxon>Gunneridae</taxon>
        <taxon>Pentapetalae</taxon>
        <taxon>rosids</taxon>
        <taxon>malvids</taxon>
        <taxon>Myrtales</taxon>
        <taxon>Myrtaceae</taxon>
        <taxon>Myrtoideae</taxon>
        <taxon>Myrteae</taxon>
        <taxon>Australasian group</taxon>
        <taxon>Rhodamnia</taxon>
    </lineage>
</organism>
<keyword evidence="5" id="KW-0472">Membrane</keyword>
<evidence type="ECO:0000313" key="7">
    <source>
        <dbReference type="Proteomes" id="UP000827889"/>
    </source>
</evidence>
<feature type="domain" description="TIR" evidence="6">
    <location>
        <begin position="237"/>
        <end position="393"/>
    </location>
</feature>
<keyword evidence="5" id="KW-0812">Transmembrane</keyword>
<evidence type="ECO:0000256" key="2">
    <source>
        <dbReference type="ARBA" id="ARBA00022801"/>
    </source>
</evidence>
<accession>A0A8B8QTV5</accession>
<dbReference type="GeneID" id="115755403"/>
<dbReference type="InterPro" id="IPR035897">
    <property type="entry name" value="Toll_tir_struct_dom_sf"/>
</dbReference>
<evidence type="ECO:0000256" key="4">
    <source>
        <dbReference type="ARBA" id="ARBA00047304"/>
    </source>
</evidence>
<keyword evidence="7" id="KW-1185">Reference proteome</keyword>
<comment type="catalytic activity">
    <reaction evidence="4">
        <text>NAD(+) + H2O = ADP-D-ribose + nicotinamide + H(+)</text>
        <dbReference type="Rhea" id="RHEA:16301"/>
        <dbReference type="ChEBI" id="CHEBI:15377"/>
        <dbReference type="ChEBI" id="CHEBI:15378"/>
        <dbReference type="ChEBI" id="CHEBI:17154"/>
        <dbReference type="ChEBI" id="CHEBI:57540"/>
        <dbReference type="ChEBI" id="CHEBI:57967"/>
        <dbReference type="EC" id="3.2.2.6"/>
    </reaction>
    <physiologicalReaction direction="left-to-right" evidence="4">
        <dbReference type="Rhea" id="RHEA:16302"/>
    </physiologicalReaction>
</comment>
<protein>
    <recommendedName>
        <fullName evidence="1">ADP-ribosyl cyclase/cyclic ADP-ribose hydrolase</fullName>
        <ecNumber evidence="1">3.2.2.6</ecNumber>
    </recommendedName>
</protein>
<dbReference type="AlphaFoldDB" id="A0A8B8QTV5"/>
<name>A0A8B8QTV5_9MYRT</name>
<evidence type="ECO:0000313" key="8">
    <source>
        <dbReference type="RefSeq" id="XP_030550644.1"/>
    </source>
</evidence>
<reference evidence="8" key="1">
    <citation type="submission" date="2025-08" db="UniProtKB">
        <authorList>
            <consortium name="RefSeq"/>
        </authorList>
    </citation>
    <scope>IDENTIFICATION</scope>
    <source>
        <tissue evidence="8">Leaf</tissue>
    </source>
</reference>
<dbReference type="PANTHER" id="PTHR32009">
    <property type="entry name" value="TMV RESISTANCE PROTEIN N-LIKE"/>
    <property type="match status" value="1"/>
</dbReference>
<keyword evidence="2" id="KW-0378">Hydrolase</keyword>
<feature type="domain" description="TIR" evidence="6">
    <location>
        <begin position="46"/>
        <end position="204"/>
    </location>
</feature>
<dbReference type="SMART" id="SM00255">
    <property type="entry name" value="TIR"/>
    <property type="match status" value="4"/>
</dbReference>
<dbReference type="EC" id="3.2.2.6" evidence="1"/>
<feature type="domain" description="TIR" evidence="6">
    <location>
        <begin position="625"/>
        <end position="792"/>
    </location>
</feature>
<evidence type="ECO:0000256" key="3">
    <source>
        <dbReference type="ARBA" id="ARBA00023027"/>
    </source>
</evidence>
<evidence type="ECO:0000259" key="6">
    <source>
        <dbReference type="PROSITE" id="PS50104"/>
    </source>
</evidence>
<keyword evidence="3" id="KW-0520">NAD</keyword>
<proteinExistence type="predicted"/>
<dbReference type="InterPro" id="IPR000157">
    <property type="entry name" value="TIR_dom"/>
</dbReference>
<dbReference type="Gene3D" id="3.40.50.10140">
    <property type="entry name" value="Toll/interleukin-1 receptor homology (TIR) domain"/>
    <property type="match status" value="4"/>
</dbReference>
<dbReference type="PROSITE" id="PS50104">
    <property type="entry name" value="TIR"/>
    <property type="match status" value="4"/>
</dbReference>
<dbReference type="Proteomes" id="UP000827889">
    <property type="component" value="Chromosome 9"/>
</dbReference>
<dbReference type="GO" id="GO:0061809">
    <property type="term" value="F:NAD+ nucleosidase activity, cyclic ADP-ribose generating"/>
    <property type="evidence" value="ECO:0007669"/>
    <property type="project" value="UniProtKB-EC"/>
</dbReference>
<dbReference type="KEGG" id="rarg:115755403"/>
<feature type="domain" description="TIR" evidence="6">
    <location>
        <begin position="431"/>
        <end position="568"/>
    </location>
</feature>
<dbReference type="SUPFAM" id="SSF52200">
    <property type="entry name" value="Toll/Interleukin receptor TIR domain"/>
    <property type="match status" value="4"/>
</dbReference>
<feature type="transmembrane region" description="Helical" evidence="5">
    <location>
        <begin position="16"/>
        <end position="37"/>
    </location>
</feature>
<dbReference type="GO" id="GO:0007165">
    <property type="term" value="P:signal transduction"/>
    <property type="evidence" value="ECO:0007669"/>
    <property type="project" value="InterPro"/>
</dbReference>
<dbReference type="RefSeq" id="XP_030550644.1">
    <property type="nucleotide sequence ID" value="XM_030694784.2"/>
</dbReference>
<dbReference type="FunFam" id="3.40.50.10140:FF:000007">
    <property type="entry name" value="Disease resistance protein (TIR-NBS-LRR class)"/>
    <property type="match status" value="1"/>
</dbReference>
<evidence type="ECO:0000256" key="1">
    <source>
        <dbReference type="ARBA" id="ARBA00011982"/>
    </source>
</evidence>
<evidence type="ECO:0000256" key="5">
    <source>
        <dbReference type="SAM" id="Phobius"/>
    </source>
</evidence>
<dbReference type="OrthoDB" id="6160824at2759"/>
<keyword evidence="5" id="KW-1133">Transmembrane helix</keyword>
<sequence>MLKSEKREKGSHERRSTYYLASFLLPTLLGVYAYRFLREKARAVPRNYDVFLSFRGGDTRTGFTDFLYNSLVAAGVRVFRDDDALPVGEEIGPELLRAINSCRIAIPIISEQYAESKWCLRELTEIMECHDKHGLSVFPVFYMVDVSDVARQFGKFGEALRKHELQFSSEVQGWQKALFLVTRIRGWSSQTVANGYAGELVKMMVATVLSELKTTWIERLPIRSVYLYFSEKTKRESNWQVFLSFHGPDTRSSFAAYLYVSLVAAGISVFNHDDPSLIGRDFRDEIWKAIEHCKISIPILSKSYVSSHCCLHELARMVDCKRTKGQKILPIFFEVKRENMLRHRELVDGSTCERWEQALREVGSSKGWVSEKIANGDQGVLVKRVVKEVSRLSKNSQTHDPPMPIDSPLIQASGFAVEIKSGQEKRSTVLRNYDVYLSFRGGDTPTGFTDFLYNSLVAAGVHVFRDYDALPVDEEIGQELLWAIRTCRIAIPIISQQYAQSKWCLRVLAEMMDCHRKHGKSVFPVFYNVLFDDVVCQRGNFKEAFWRHEKQCSSEEVLEWWEALSSVACIKGWMSQTIANGQEGELVKTVVAKVLSELDTTWIERLPIFIRSAYLYFSEKKRRQTKWHVFLNYRGPDTRRGFAAYLYISLVAAKIKVFSTYDPSLIGTYVGCEIQNAIDHCKISIPILSENYASSCYCLDELAQMVECKRTKGQKIMPIFYKVKPSNVRDVSHRFGEDMRLHKELVNEIAYERWERALREVGSSKGWVSEKIANGHEGVLVKRVVKEVSRLLNNPQTHEPPSPSTKY</sequence>